<keyword evidence="3" id="KW-1185">Reference proteome</keyword>
<gene>
    <name evidence="2" type="ORF">BJ085DRAFT_38131</name>
</gene>
<sequence length="508" mass="57136">MGVPVTMSLVWLHLLAIVATTTVAGVSQSIYHPAMVISGKPEVNTRGTDWSGGYQLPPKRFVTMSPVLSSDIPDEPAWIKKDSSIRVPKIQISQFTAILNKKNEDSDIFWSQASWDEFARELEVAAPLETRDTYFAELSNYLGTTYGYTPSPRPSPMSGMSIDPSSDIPSEYTQMLRRIEGNHHLSLNSRVVVNLDQLQLDEILRNFPLVTSATCKTLLGLFKLMLAAESNPVAGTVLRDTLEIYKKFPDHTLLAPKYFLTVADRIIMVTLWWFYRIGQVDNVAHFIESAGKYTLNSPIYRPASFKLAGLFVRYAQLAITPATFESDHDFIQRIEGHWVEVHTQFFTPSFTFAESRTAFQIYLRDRGLTSPLRYLNSIWGAVDPYTKSIPAWPHTDDSDYQWLTNEGHLFTTIPSGTLSDLEGIDVATAPPAAFQGGMPTPYWFTTPKEDPKKKSRLSSAKSIKTVSTAFSNRQSSLASVKLKNKTRRSSQIITKVKDLFSSKNRDTY</sequence>
<feature type="signal peptide" evidence="1">
    <location>
        <begin position="1"/>
        <end position="24"/>
    </location>
</feature>
<proteinExistence type="predicted"/>
<reference evidence="3" key="1">
    <citation type="journal article" date="2018" name="Nat. Microbiol.">
        <title>Leveraging single-cell genomics to expand the fungal tree of life.</title>
        <authorList>
            <person name="Ahrendt S.R."/>
            <person name="Quandt C.A."/>
            <person name="Ciobanu D."/>
            <person name="Clum A."/>
            <person name="Salamov A."/>
            <person name="Andreopoulos B."/>
            <person name="Cheng J.F."/>
            <person name="Woyke T."/>
            <person name="Pelin A."/>
            <person name="Henrissat B."/>
            <person name="Reynolds N.K."/>
            <person name="Benny G.L."/>
            <person name="Smith M.E."/>
            <person name="James T.Y."/>
            <person name="Grigoriev I.V."/>
        </authorList>
    </citation>
    <scope>NUCLEOTIDE SEQUENCE [LARGE SCALE GENOMIC DNA]</scope>
    <source>
        <strain evidence="3">RSA 468</strain>
    </source>
</reference>
<evidence type="ECO:0000256" key="1">
    <source>
        <dbReference type="SAM" id="SignalP"/>
    </source>
</evidence>
<dbReference type="EMBL" id="ML002325">
    <property type="protein sequence ID" value="RKP38837.1"/>
    <property type="molecule type" value="Genomic_DNA"/>
</dbReference>
<keyword evidence="1" id="KW-0732">Signal</keyword>
<organism evidence="2 3">
    <name type="scientific">Dimargaris cristalligena</name>
    <dbReference type="NCBI Taxonomy" id="215637"/>
    <lineage>
        <taxon>Eukaryota</taxon>
        <taxon>Fungi</taxon>
        <taxon>Fungi incertae sedis</taxon>
        <taxon>Zoopagomycota</taxon>
        <taxon>Kickxellomycotina</taxon>
        <taxon>Dimargaritomycetes</taxon>
        <taxon>Dimargaritales</taxon>
        <taxon>Dimargaritaceae</taxon>
        <taxon>Dimargaris</taxon>
    </lineage>
</organism>
<feature type="chain" id="PRO_5020630281" description="ER-bound oxygenase mpaB/mpaB'/Rubber oxygenase catalytic domain-containing protein" evidence="1">
    <location>
        <begin position="25"/>
        <end position="508"/>
    </location>
</feature>
<evidence type="ECO:0008006" key="4">
    <source>
        <dbReference type="Google" id="ProtNLM"/>
    </source>
</evidence>
<dbReference type="AlphaFoldDB" id="A0A4P9ZYS7"/>
<protein>
    <recommendedName>
        <fullName evidence="4">ER-bound oxygenase mpaB/mpaB'/Rubber oxygenase catalytic domain-containing protein</fullName>
    </recommendedName>
</protein>
<evidence type="ECO:0000313" key="2">
    <source>
        <dbReference type="EMBL" id="RKP38837.1"/>
    </source>
</evidence>
<name>A0A4P9ZYS7_9FUNG</name>
<accession>A0A4P9ZYS7</accession>
<evidence type="ECO:0000313" key="3">
    <source>
        <dbReference type="Proteomes" id="UP000268162"/>
    </source>
</evidence>
<dbReference type="Proteomes" id="UP000268162">
    <property type="component" value="Unassembled WGS sequence"/>
</dbReference>